<feature type="chain" id="PRO_5044874585" description="Dipeptidyl peptidase 1" evidence="17">
    <location>
        <begin position="24"/>
        <end position="457"/>
    </location>
</feature>
<dbReference type="Pfam" id="PF00112">
    <property type="entry name" value="Peptidase_C1"/>
    <property type="match status" value="1"/>
</dbReference>
<evidence type="ECO:0000256" key="6">
    <source>
        <dbReference type="ARBA" id="ARBA00014709"/>
    </source>
</evidence>
<comment type="subunit">
    <text evidence="4">Tetramer of heterotrimers consisting of exclusion domain, heavy- and light chains.</text>
</comment>
<comment type="cofactor">
    <cofactor evidence="2">
        <name>chloride</name>
        <dbReference type="ChEBI" id="CHEBI:17996"/>
    </cofactor>
</comment>
<dbReference type="InterPro" id="IPR025660">
    <property type="entry name" value="Pept_his_AS"/>
</dbReference>
<dbReference type="SMART" id="SM00645">
    <property type="entry name" value="Pept_C1"/>
    <property type="match status" value="1"/>
</dbReference>
<evidence type="ECO:0000256" key="11">
    <source>
        <dbReference type="ARBA" id="ARBA00023214"/>
    </source>
</evidence>
<keyword evidence="10" id="KW-1015">Disulfide bond</keyword>
<evidence type="ECO:0000313" key="20">
    <source>
        <dbReference type="Proteomes" id="UP001626550"/>
    </source>
</evidence>
<evidence type="ECO:0000256" key="13">
    <source>
        <dbReference type="ARBA" id="ARBA00029779"/>
    </source>
</evidence>
<evidence type="ECO:0000256" key="16">
    <source>
        <dbReference type="ARBA" id="ARBA00045556"/>
    </source>
</evidence>
<dbReference type="SUPFAM" id="SSF75001">
    <property type="entry name" value="Dipeptidyl peptidase I (cathepsin C), exclusion domain"/>
    <property type="match status" value="1"/>
</dbReference>
<evidence type="ECO:0000256" key="7">
    <source>
        <dbReference type="ARBA" id="ARBA00022670"/>
    </source>
</evidence>
<evidence type="ECO:0000256" key="17">
    <source>
        <dbReference type="SAM" id="SignalP"/>
    </source>
</evidence>
<name>A0ABD2QKU6_9PLAT</name>
<keyword evidence="7" id="KW-0645">Protease</keyword>
<dbReference type="EC" id="3.4.14.1" evidence="5"/>
<accession>A0ABD2QKU6</accession>
<comment type="catalytic activity">
    <reaction evidence="1">
        <text>Release of an N-terminal dipeptide, Xaa-Yaa-|-Zaa-, except when Xaa is Arg or Lys, or Yaa or Zaa is Pro.</text>
        <dbReference type="EC" id="3.4.14.1"/>
    </reaction>
</comment>
<evidence type="ECO:0000256" key="1">
    <source>
        <dbReference type="ARBA" id="ARBA00000738"/>
    </source>
</evidence>
<dbReference type="InterPro" id="IPR000668">
    <property type="entry name" value="Peptidase_C1A_C"/>
</dbReference>
<organism evidence="19 20">
    <name type="scientific">Cichlidogyrus casuarinus</name>
    <dbReference type="NCBI Taxonomy" id="1844966"/>
    <lineage>
        <taxon>Eukaryota</taxon>
        <taxon>Metazoa</taxon>
        <taxon>Spiralia</taxon>
        <taxon>Lophotrochozoa</taxon>
        <taxon>Platyhelminthes</taxon>
        <taxon>Monogenea</taxon>
        <taxon>Monopisthocotylea</taxon>
        <taxon>Dactylogyridea</taxon>
        <taxon>Ancyrocephalidae</taxon>
        <taxon>Cichlidogyrus</taxon>
    </lineage>
</organism>
<dbReference type="PANTHER" id="PTHR12411">
    <property type="entry name" value="CYSTEINE PROTEASE FAMILY C1-RELATED"/>
    <property type="match status" value="1"/>
</dbReference>
<dbReference type="GO" id="GO:0008239">
    <property type="term" value="F:dipeptidyl-peptidase activity"/>
    <property type="evidence" value="ECO:0007669"/>
    <property type="project" value="UniProtKB-EC"/>
</dbReference>
<dbReference type="Proteomes" id="UP001626550">
    <property type="component" value="Unassembled WGS sequence"/>
</dbReference>
<evidence type="ECO:0000259" key="18">
    <source>
        <dbReference type="SMART" id="SM00645"/>
    </source>
</evidence>
<gene>
    <name evidence="19" type="ORF">Ciccas_001136</name>
</gene>
<dbReference type="PROSITE" id="PS00640">
    <property type="entry name" value="THIOL_PROTEASE_ASN"/>
    <property type="match status" value="1"/>
</dbReference>
<dbReference type="InterPro" id="IPR025661">
    <property type="entry name" value="Pept_asp_AS"/>
</dbReference>
<comment type="similarity">
    <text evidence="3">Belongs to the peptidase C1 family.</text>
</comment>
<dbReference type="Gene3D" id="3.90.70.10">
    <property type="entry name" value="Cysteine proteinases"/>
    <property type="match status" value="1"/>
</dbReference>
<dbReference type="PROSITE" id="PS00639">
    <property type="entry name" value="THIOL_PROTEASE_HIS"/>
    <property type="match status" value="1"/>
</dbReference>
<proteinExistence type="inferred from homology"/>
<evidence type="ECO:0000256" key="2">
    <source>
        <dbReference type="ARBA" id="ARBA00001923"/>
    </source>
</evidence>
<keyword evidence="8" id="KW-0378">Hydrolase</keyword>
<dbReference type="Gene3D" id="2.40.128.80">
    <property type="entry name" value="Cathepsin C, exclusion domain"/>
    <property type="match status" value="1"/>
</dbReference>
<dbReference type="InterPro" id="IPR013128">
    <property type="entry name" value="Peptidase_C1A"/>
</dbReference>
<dbReference type="PROSITE" id="PS00139">
    <property type="entry name" value="THIOL_PROTEASE_CYS"/>
    <property type="match status" value="1"/>
</dbReference>
<keyword evidence="9" id="KW-0788">Thiol protease</keyword>
<evidence type="ECO:0000256" key="8">
    <source>
        <dbReference type="ARBA" id="ARBA00022801"/>
    </source>
</evidence>
<dbReference type="EMBL" id="JBJKFK010000071">
    <property type="protein sequence ID" value="KAL3320168.1"/>
    <property type="molecule type" value="Genomic_DNA"/>
</dbReference>
<dbReference type="AlphaFoldDB" id="A0ABD2QKU6"/>
<evidence type="ECO:0000256" key="5">
    <source>
        <dbReference type="ARBA" id="ARBA00012059"/>
    </source>
</evidence>
<dbReference type="InterPro" id="IPR000169">
    <property type="entry name" value="Pept_cys_AS"/>
</dbReference>
<dbReference type="SUPFAM" id="SSF54001">
    <property type="entry name" value="Cysteine proteinases"/>
    <property type="match status" value="1"/>
</dbReference>
<keyword evidence="11" id="KW-0868">Chloride</keyword>
<evidence type="ECO:0000256" key="3">
    <source>
        <dbReference type="ARBA" id="ARBA00008455"/>
    </source>
</evidence>
<dbReference type="InterPro" id="IPR038765">
    <property type="entry name" value="Papain-like_cys_pep_sf"/>
</dbReference>
<comment type="caution">
    <text evidence="19">The sequence shown here is derived from an EMBL/GenBank/DDBJ whole genome shotgun (WGS) entry which is preliminary data.</text>
</comment>
<dbReference type="GO" id="GO:0006508">
    <property type="term" value="P:proteolysis"/>
    <property type="evidence" value="ECO:0007669"/>
    <property type="project" value="UniProtKB-KW"/>
</dbReference>
<sequence length="457" mass="52104">MKGNSIYFVLGLVCISLTTSVLGDTAANCTFDDAVGEWNIELYEFNHEKTIDTSKRICTFEFTFMYPNYVTNKAGRFGLWTMIYNQGFEATIDNRKWLFLFWNDFKNSFDCSKTLVHWTYDHTVRQWYNFVAHKSSSLKGLQQLQTSTETSLSAKNLLYRPSHAYISTLNKLQSSWKATHYREYEKMTLAELKRRAGTPIYSKPPKPAPINAELEKMVAGLPNEFDWRKPSDGGPSYVTPVRSQKECGSCYAFASAAALEARIQVFTNRSVRPILSPQDVVDCSKFSEGCNGGFAYLIAGKYGMVSGFVEESCNPYQGHETGKCSTSRKCKRYYTADYRYIGGYYGACNEALMKMELIHRGPFPVGIMVYDDFMSYKSGVYRHTGLNDPLNRFNPFQLTNHAVLLVGYGYDKQLKLPYWTIKNSWGESWGENGYVRILRGQDEIAVESLGVSFNPVF</sequence>
<evidence type="ECO:0000256" key="14">
    <source>
        <dbReference type="ARBA" id="ARBA00030778"/>
    </source>
</evidence>
<dbReference type="InterPro" id="IPR014882">
    <property type="entry name" value="CathepsinC_exc"/>
</dbReference>
<evidence type="ECO:0000256" key="10">
    <source>
        <dbReference type="ARBA" id="ARBA00023157"/>
    </source>
</evidence>
<dbReference type="PRINTS" id="PR00705">
    <property type="entry name" value="PAPAIN"/>
</dbReference>
<evidence type="ECO:0000256" key="9">
    <source>
        <dbReference type="ARBA" id="ARBA00022807"/>
    </source>
</evidence>
<dbReference type="Pfam" id="PF08773">
    <property type="entry name" value="CathepsinC_exc"/>
    <property type="match status" value="1"/>
</dbReference>
<comment type="function">
    <text evidence="16">Thiol protease. Has dipeptidylpeptidase activity. Active against a broad range of dipeptide substrates composed of both polar and hydrophobic amino acids. Proline cannot occupy the P1 position and arginine cannot occupy the P2 position of the substrate. Can act as both an exopeptidase and endopeptidase. Activates serine proteases such as elastase, cathepsin G and granzymes A and B.</text>
</comment>
<dbReference type="GO" id="GO:0008234">
    <property type="term" value="F:cysteine-type peptidase activity"/>
    <property type="evidence" value="ECO:0007669"/>
    <property type="project" value="UniProtKB-KW"/>
</dbReference>
<evidence type="ECO:0000256" key="4">
    <source>
        <dbReference type="ARBA" id="ARBA00011610"/>
    </source>
</evidence>
<evidence type="ECO:0000256" key="12">
    <source>
        <dbReference type="ARBA" id="ARBA00029762"/>
    </source>
</evidence>
<evidence type="ECO:0000313" key="19">
    <source>
        <dbReference type="EMBL" id="KAL3320168.1"/>
    </source>
</evidence>
<keyword evidence="17" id="KW-0732">Signal</keyword>
<evidence type="ECO:0000256" key="15">
    <source>
        <dbReference type="ARBA" id="ARBA00032961"/>
    </source>
</evidence>
<feature type="domain" description="Peptidase C1A papain C-terminal" evidence="18">
    <location>
        <begin position="221"/>
        <end position="454"/>
    </location>
</feature>
<feature type="signal peptide" evidence="17">
    <location>
        <begin position="1"/>
        <end position="23"/>
    </location>
</feature>
<keyword evidence="20" id="KW-1185">Reference proteome</keyword>
<reference evidence="19 20" key="1">
    <citation type="submission" date="2024-11" db="EMBL/GenBank/DDBJ databases">
        <title>Adaptive evolution of stress response genes in parasites aligns with host niche diversity.</title>
        <authorList>
            <person name="Hahn C."/>
            <person name="Resl P."/>
        </authorList>
    </citation>
    <scope>NUCLEOTIDE SEQUENCE [LARGE SCALE GENOMIC DNA]</scope>
    <source>
        <strain evidence="19">EGGRZ-B1_66</strain>
        <tissue evidence="19">Body</tissue>
    </source>
</reference>
<dbReference type="InterPro" id="IPR036496">
    <property type="entry name" value="CathepsinC_exc_dom_sf"/>
</dbReference>
<protein>
    <recommendedName>
        <fullName evidence="6">Dipeptidyl peptidase 1</fullName>
        <ecNumber evidence="5">3.4.14.1</ecNumber>
    </recommendedName>
    <alternativeName>
        <fullName evidence="13">Cathepsin C</fullName>
    </alternativeName>
    <alternativeName>
        <fullName evidence="12">Cathepsin J</fullName>
    </alternativeName>
    <alternativeName>
        <fullName evidence="15">Dipeptidyl peptidase I</fullName>
    </alternativeName>
    <alternativeName>
        <fullName evidence="14">Dipeptidyl transferase</fullName>
    </alternativeName>
</protein>